<gene>
    <name evidence="1" type="ORF">DERYTH_LOCUS7272</name>
</gene>
<comment type="caution">
    <text evidence="1">The sequence shown here is derived from an EMBL/GenBank/DDBJ whole genome shotgun (WGS) entry which is preliminary data.</text>
</comment>
<evidence type="ECO:0000313" key="2">
    <source>
        <dbReference type="Proteomes" id="UP000789405"/>
    </source>
</evidence>
<dbReference type="OrthoDB" id="270318at2759"/>
<reference evidence="1" key="1">
    <citation type="submission" date="2021-06" db="EMBL/GenBank/DDBJ databases">
        <authorList>
            <person name="Kallberg Y."/>
            <person name="Tangrot J."/>
            <person name="Rosling A."/>
        </authorList>
    </citation>
    <scope>NUCLEOTIDE SEQUENCE</scope>
    <source>
        <strain evidence="1">MA453B</strain>
    </source>
</reference>
<protein>
    <submittedName>
        <fullName evidence="1">18214_t:CDS:1</fullName>
    </submittedName>
</protein>
<evidence type="ECO:0000313" key="1">
    <source>
        <dbReference type="EMBL" id="CAG8593315.1"/>
    </source>
</evidence>
<proteinExistence type="predicted"/>
<sequence>MDTSDIMKETMNSIEDLMRNKKSIPFPPRLPRIFTNLCNPRNILEEHQGYENNRQLYMIVWVSKNLISLWNEIGYYKIYDDVNNLVIQSAFLLFSPSTLSVEWTLPDVKIITKRLSKLISICFQLSYSIIGKIFYLFEDRLEFIGKSLVESFIRIKQDIRENFLDQYLTESLGIEYCSNKSRILNFLYALVQNPEFAFTKETSYDSFYVYEIINELFKQEYSDSVYISRFIDTQEISKVLEDL</sequence>
<dbReference type="Proteomes" id="UP000789405">
    <property type="component" value="Unassembled WGS sequence"/>
</dbReference>
<dbReference type="AlphaFoldDB" id="A0A9N9GAM5"/>
<dbReference type="EMBL" id="CAJVPY010003499">
    <property type="protein sequence ID" value="CAG8593315.1"/>
    <property type="molecule type" value="Genomic_DNA"/>
</dbReference>
<organism evidence="1 2">
    <name type="scientific">Dentiscutata erythropus</name>
    <dbReference type="NCBI Taxonomy" id="1348616"/>
    <lineage>
        <taxon>Eukaryota</taxon>
        <taxon>Fungi</taxon>
        <taxon>Fungi incertae sedis</taxon>
        <taxon>Mucoromycota</taxon>
        <taxon>Glomeromycotina</taxon>
        <taxon>Glomeromycetes</taxon>
        <taxon>Diversisporales</taxon>
        <taxon>Gigasporaceae</taxon>
        <taxon>Dentiscutata</taxon>
    </lineage>
</organism>
<keyword evidence="2" id="KW-1185">Reference proteome</keyword>
<name>A0A9N9GAM5_9GLOM</name>
<accession>A0A9N9GAM5</accession>